<sequence>MYSRQHRTSKNSSNSSNKPASNQFAPRRFVVQPKTEEVAPQQDQTPAKEAQREETQQYKDGFIDFSKLTPRPSPARTPRLQMQ</sequence>
<accession>K9X062</accession>
<organism evidence="2 3">
    <name type="scientific">Cylindrospermum stagnale PCC 7417</name>
    <dbReference type="NCBI Taxonomy" id="56107"/>
    <lineage>
        <taxon>Bacteria</taxon>
        <taxon>Bacillati</taxon>
        <taxon>Cyanobacteriota</taxon>
        <taxon>Cyanophyceae</taxon>
        <taxon>Nostocales</taxon>
        <taxon>Nostocaceae</taxon>
        <taxon>Cylindrospermum</taxon>
    </lineage>
</organism>
<dbReference type="KEGG" id="csg:Cylst_3287"/>
<feature type="region of interest" description="Disordered" evidence="1">
    <location>
        <begin position="1"/>
        <end position="83"/>
    </location>
</feature>
<reference evidence="2 3" key="1">
    <citation type="submission" date="2012-06" db="EMBL/GenBank/DDBJ databases">
        <title>Finished chromosome of genome of Cylindrospermum stagnale PCC 7417.</title>
        <authorList>
            <consortium name="US DOE Joint Genome Institute"/>
            <person name="Gugger M."/>
            <person name="Coursin T."/>
            <person name="Rippka R."/>
            <person name="Tandeau De Marsac N."/>
            <person name="Huntemann M."/>
            <person name="Wei C.-L."/>
            <person name="Han J."/>
            <person name="Detter J.C."/>
            <person name="Han C."/>
            <person name="Tapia R."/>
            <person name="Chen A."/>
            <person name="Kyrpides N."/>
            <person name="Mavromatis K."/>
            <person name="Markowitz V."/>
            <person name="Szeto E."/>
            <person name="Ivanova N."/>
            <person name="Pagani I."/>
            <person name="Pati A."/>
            <person name="Goodwin L."/>
            <person name="Nordberg H.P."/>
            <person name="Cantor M.N."/>
            <person name="Hua S.X."/>
            <person name="Woyke T."/>
            <person name="Kerfeld C.A."/>
        </authorList>
    </citation>
    <scope>NUCLEOTIDE SEQUENCE [LARGE SCALE GENOMIC DNA]</scope>
    <source>
        <strain evidence="2 3">PCC 7417</strain>
    </source>
</reference>
<name>K9X062_9NOST</name>
<evidence type="ECO:0000313" key="2">
    <source>
        <dbReference type="EMBL" id="AFZ25441.1"/>
    </source>
</evidence>
<keyword evidence="3" id="KW-1185">Reference proteome</keyword>
<protein>
    <submittedName>
        <fullName evidence="2">Uncharacterized protein</fullName>
    </submittedName>
</protein>
<dbReference type="HOGENOM" id="CLU_2805306_0_0_3"/>
<dbReference type="STRING" id="56107.Cylst_3287"/>
<evidence type="ECO:0000313" key="3">
    <source>
        <dbReference type="Proteomes" id="UP000010475"/>
    </source>
</evidence>
<dbReference type="OrthoDB" id="468501at2"/>
<dbReference type="Proteomes" id="UP000010475">
    <property type="component" value="Chromosome"/>
</dbReference>
<feature type="compositionally biased region" description="Low complexity" evidence="1">
    <location>
        <begin position="10"/>
        <end position="22"/>
    </location>
</feature>
<dbReference type="eggNOG" id="COG3103">
    <property type="taxonomic scope" value="Bacteria"/>
</dbReference>
<dbReference type="EMBL" id="CP003642">
    <property type="protein sequence ID" value="AFZ25441.1"/>
    <property type="molecule type" value="Genomic_DNA"/>
</dbReference>
<dbReference type="RefSeq" id="WP_015208690.1">
    <property type="nucleotide sequence ID" value="NC_019757.1"/>
</dbReference>
<gene>
    <name evidence="2" type="ORF">Cylst_3287</name>
</gene>
<dbReference type="AlphaFoldDB" id="K9X062"/>
<evidence type="ECO:0000256" key="1">
    <source>
        <dbReference type="SAM" id="MobiDB-lite"/>
    </source>
</evidence>
<proteinExistence type="predicted"/>